<dbReference type="Proteomes" id="UP001156691">
    <property type="component" value="Unassembled WGS sequence"/>
</dbReference>
<dbReference type="EMBL" id="BSNS01000003">
    <property type="protein sequence ID" value="GLQ53321.1"/>
    <property type="molecule type" value="Genomic_DNA"/>
</dbReference>
<comment type="caution">
    <text evidence="1">The sequence shown here is derived from an EMBL/GenBank/DDBJ whole genome shotgun (WGS) entry which is preliminary data.</text>
</comment>
<name>A0ABQ5W0H9_9HYPH</name>
<organism evidence="1 2">
    <name type="scientific">Devosia nitrariae</name>
    <dbReference type="NCBI Taxonomy" id="2071872"/>
    <lineage>
        <taxon>Bacteria</taxon>
        <taxon>Pseudomonadati</taxon>
        <taxon>Pseudomonadota</taxon>
        <taxon>Alphaproteobacteria</taxon>
        <taxon>Hyphomicrobiales</taxon>
        <taxon>Devosiaceae</taxon>
        <taxon>Devosia</taxon>
    </lineage>
</organism>
<accession>A0ABQ5W0H9</accession>
<sequence length="64" mass="7328">MNYARVSQSNEVRIEFKATPTEVINNTEELMRSTLAPLYEVFELYTPSMEMIISEAAKLKSGRV</sequence>
<protein>
    <submittedName>
        <fullName evidence="1">Uncharacterized protein</fullName>
    </submittedName>
</protein>
<gene>
    <name evidence="1" type="ORF">GCM10010862_05790</name>
</gene>
<proteinExistence type="predicted"/>
<keyword evidence="2" id="KW-1185">Reference proteome</keyword>
<reference evidence="2" key="1">
    <citation type="journal article" date="2019" name="Int. J. Syst. Evol. Microbiol.">
        <title>The Global Catalogue of Microorganisms (GCM) 10K type strain sequencing project: providing services to taxonomists for standard genome sequencing and annotation.</title>
        <authorList>
            <consortium name="The Broad Institute Genomics Platform"/>
            <consortium name="The Broad Institute Genome Sequencing Center for Infectious Disease"/>
            <person name="Wu L."/>
            <person name="Ma J."/>
        </authorList>
    </citation>
    <scope>NUCLEOTIDE SEQUENCE [LARGE SCALE GENOMIC DNA]</scope>
    <source>
        <strain evidence="2">NBRC 112416</strain>
    </source>
</reference>
<evidence type="ECO:0000313" key="2">
    <source>
        <dbReference type="Proteomes" id="UP001156691"/>
    </source>
</evidence>
<evidence type="ECO:0000313" key="1">
    <source>
        <dbReference type="EMBL" id="GLQ53321.1"/>
    </source>
</evidence>